<evidence type="ECO:0000313" key="3">
    <source>
        <dbReference type="EMBL" id="PIR91701.1"/>
    </source>
</evidence>
<comment type="similarity">
    <text evidence="1">Belongs to the NAD(P)-dependent epimerase/dehydratase family.</text>
</comment>
<evidence type="ECO:0000256" key="1">
    <source>
        <dbReference type="ARBA" id="ARBA00007637"/>
    </source>
</evidence>
<comment type="caution">
    <text evidence="3">The sequence shown here is derived from an EMBL/GenBank/DDBJ whole genome shotgun (WGS) entry which is preliminary data.</text>
</comment>
<reference evidence="4" key="1">
    <citation type="submission" date="2017-09" db="EMBL/GenBank/DDBJ databases">
        <title>Depth-based differentiation of microbial function through sediment-hosted aquifers and enrichment of novel symbionts in the deep terrestrial subsurface.</title>
        <authorList>
            <person name="Probst A.J."/>
            <person name="Ladd B."/>
            <person name="Jarett J.K."/>
            <person name="Geller-Mcgrath D.E."/>
            <person name="Sieber C.M.K."/>
            <person name="Emerson J.B."/>
            <person name="Anantharaman K."/>
            <person name="Thomas B.C."/>
            <person name="Malmstrom R."/>
            <person name="Stieglmeier M."/>
            <person name="Klingl A."/>
            <person name="Woyke T."/>
            <person name="Ryan C.M."/>
            <person name="Banfield J.F."/>
        </authorList>
    </citation>
    <scope>NUCLEOTIDE SEQUENCE [LARGE SCALE GENOMIC DNA]</scope>
</reference>
<name>A0A2H0UXX9_9BACT</name>
<gene>
    <name evidence="3" type="ORF">COU03_00960</name>
</gene>
<dbReference type="PANTHER" id="PTHR43000">
    <property type="entry name" value="DTDP-D-GLUCOSE 4,6-DEHYDRATASE-RELATED"/>
    <property type="match status" value="1"/>
</dbReference>
<sequence length="309" mass="34725">MSETIKKILVTGASGTIGTRLMEKLLERGYQAVGVDWRPNQWSKTINGLTIIGDLRDKAVLQKLPNDFDLVIHLAANARVYNLVVDPSMARDNFETLFNVLEFARQNKIKRFMFSSSRETYGNTEQIKYSEGDVRLRNCESPYTASKIAGEAMVYGYQRCYGIDFVVFRFSNVYGMYDGSDRAIPLFIGLAKENKPITIFGKDKLLDFTYIDDCVAGIMVAITNFATAKNDTYNLGAGQGLTIIEVAEIIKEALKSQSQIIIQENRAGEVVKFIADITKAQQKLGYQPKTFIKDGLAKSIAWYQQNPLK</sequence>
<dbReference type="InterPro" id="IPR001509">
    <property type="entry name" value="Epimerase_deHydtase"/>
</dbReference>
<proteinExistence type="inferred from homology"/>
<dbReference type="InterPro" id="IPR036291">
    <property type="entry name" value="NAD(P)-bd_dom_sf"/>
</dbReference>
<dbReference type="Pfam" id="PF01370">
    <property type="entry name" value="Epimerase"/>
    <property type="match status" value="1"/>
</dbReference>
<organism evidence="3 4">
    <name type="scientific">bacterium (Candidatus Gribaldobacteria) CG10_big_fil_rev_8_21_14_0_10_41_12</name>
    <dbReference type="NCBI Taxonomy" id="2014277"/>
    <lineage>
        <taxon>Bacteria</taxon>
        <taxon>Candidatus Gribaldobacteria</taxon>
    </lineage>
</organism>
<evidence type="ECO:0000313" key="4">
    <source>
        <dbReference type="Proteomes" id="UP000228906"/>
    </source>
</evidence>
<protein>
    <submittedName>
        <fullName evidence="3">Nucleoside-diphosphate sugar epimerase</fullName>
    </submittedName>
</protein>
<dbReference type="SUPFAM" id="SSF51735">
    <property type="entry name" value="NAD(P)-binding Rossmann-fold domains"/>
    <property type="match status" value="1"/>
</dbReference>
<dbReference type="AlphaFoldDB" id="A0A2H0UXX9"/>
<evidence type="ECO:0000259" key="2">
    <source>
        <dbReference type="Pfam" id="PF01370"/>
    </source>
</evidence>
<dbReference type="EMBL" id="PFAV01000018">
    <property type="protein sequence ID" value="PIR91701.1"/>
    <property type="molecule type" value="Genomic_DNA"/>
</dbReference>
<dbReference type="PRINTS" id="PR01713">
    <property type="entry name" value="NUCEPIMERASE"/>
</dbReference>
<accession>A0A2H0UXX9</accession>
<feature type="domain" description="NAD-dependent epimerase/dehydratase" evidence="2">
    <location>
        <begin position="8"/>
        <end position="236"/>
    </location>
</feature>
<dbReference type="Gene3D" id="3.40.50.720">
    <property type="entry name" value="NAD(P)-binding Rossmann-like Domain"/>
    <property type="match status" value="1"/>
</dbReference>
<dbReference type="Proteomes" id="UP000228906">
    <property type="component" value="Unassembled WGS sequence"/>
</dbReference>